<proteinExistence type="predicted"/>
<keyword evidence="1" id="KW-0812">Transmembrane</keyword>
<evidence type="ECO:0000313" key="3">
    <source>
        <dbReference type="Proteomes" id="UP001314796"/>
    </source>
</evidence>
<gene>
    <name evidence="2" type="ORF">JOC73_002902</name>
</gene>
<dbReference type="GO" id="GO:0008233">
    <property type="term" value="F:peptidase activity"/>
    <property type="evidence" value="ECO:0007669"/>
    <property type="project" value="UniProtKB-KW"/>
</dbReference>
<sequence>MFYIGLLLMIIGAIMVYGNEKLPIKGGGLIIAIIGIMLLLFNEFPNELEFLKIINLKYFRRD</sequence>
<evidence type="ECO:0000313" key="2">
    <source>
        <dbReference type="EMBL" id="MBM7616320.1"/>
    </source>
</evidence>
<dbReference type="EMBL" id="JAFBEE010000031">
    <property type="protein sequence ID" value="MBM7616320.1"/>
    <property type="molecule type" value="Genomic_DNA"/>
</dbReference>
<accession>A0ABS2NTN1</accession>
<comment type="caution">
    <text evidence="2">The sequence shown here is derived from an EMBL/GenBank/DDBJ whole genome shotgun (WGS) entry which is preliminary data.</text>
</comment>
<feature type="transmembrane region" description="Helical" evidence="1">
    <location>
        <begin position="28"/>
        <end position="44"/>
    </location>
</feature>
<keyword evidence="3" id="KW-1185">Reference proteome</keyword>
<evidence type="ECO:0000256" key="1">
    <source>
        <dbReference type="SAM" id="Phobius"/>
    </source>
</evidence>
<reference evidence="2 3" key="1">
    <citation type="submission" date="2021-01" db="EMBL/GenBank/DDBJ databases">
        <title>Genomic Encyclopedia of Type Strains, Phase IV (KMG-IV): sequencing the most valuable type-strain genomes for metagenomic binning, comparative biology and taxonomic classification.</title>
        <authorList>
            <person name="Goeker M."/>
        </authorList>
    </citation>
    <scope>NUCLEOTIDE SEQUENCE [LARGE SCALE GENOMIC DNA]</scope>
    <source>
        <strain evidence="2 3">DSM 25890</strain>
    </source>
</reference>
<keyword evidence="2" id="KW-0645">Protease</keyword>
<protein>
    <submittedName>
        <fullName evidence="2">Membrane-bound ClpP family serine protease</fullName>
    </submittedName>
</protein>
<keyword evidence="1" id="KW-1133">Transmembrane helix</keyword>
<keyword evidence="1" id="KW-0472">Membrane</keyword>
<organism evidence="2 3">
    <name type="scientific">Alkaliphilus hydrothermalis</name>
    <dbReference type="NCBI Taxonomy" id="1482730"/>
    <lineage>
        <taxon>Bacteria</taxon>
        <taxon>Bacillati</taxon>
        <taxon>Bacillota</taxon>
        <taxon>Clostridia</taxon>
        <taxon>Peptostreptococcales</taxon>
        <taxon>Natronincolaceae</taxon>
        <taxon>Alkaliphilus</taxon>
    </lineage>
</organism>
<keyword evidence="2" id="KW-0378">Hydrolase</keyword>
<dbReference type="Proteomes" id="UP001314796">
    <property type="component" value="Unassembled WGS sequence"/>
</dbReference>
<name>A0ABS2NTN1_9FIRM</name>
<dbReference type="GO" id="GO:0006508">
    <property type="term" value="P:proteolysis"/>
    <property type="evidence" value="ECO:0007669"/>
    <property type="project" value="UniProtKB-KW"/>
</dbReference>